<dbReference type="InterPro" id="IPR011013">
    <property type="entry name" value="Gal_mutarotase_sf_dom"/>
</dbReference>
<gene>
    <name evidence="2" type="ORF">K0U00_23190</name>
</gene>
<evidence type="ECO:0000313" key="3">
    <source>
        <dbReference type="Proteomes" id="UP001519887"/>
    </source>
</evidence>
<dbReference type="Pfam" id="PF17677">
    <property type="entry name" value="Glyco_hydro38C2"/>
    <property type="match status" value="1"/>
</dbReference>
<dbReference type="EMBL" id="JAHZIK010000707">
    <property type="protein sequence ID" value="MBW7456946.1"/>
    <property type="molecule type" value="Genomic_DNA"/>
</dbReference>
<comment type="caution">
    <text evidence="2">The sequence shown here is derived from an EMBL/GenBank/DDBJ whole genome shotgun (WGS) entry which is preliminary data.</text>
</comment>
<dbReference type="PANTHER" id="PTHR46017">
    <property type="entry name" value="ALPHA-MANNOSIDASE 2C1"/>
    <property type="match status" value="1"/>
</dbReference>
<feature type="domain" description="Glycosyl hydrolases family 38 C-terminal" evidence="1">
    <location>
        <begin position="1"/>
        <end position="70"/>
    </location>
</feature>
<reference evidence="2 3" key="1">
    <citation type="submission" date="2021-07" db="EMBL/GenBank/DDBJ databases">
        <title>Paenibacillus radiodurans sp. nov., isolated from the southeastern edge of Tengger Desert.</title>
        <authorList>
            <person name="Zhang G."/>
        </authorList>
    </citation>
    <scope>NUCLEOTIDE SEQUENCE [LARGE SCALE GENOMIC DNA]</scope>
    <source>
        <strain evidence="2 3">CCM 7311</strain>
    </source>
</reference>
<dbReference type="PANTHER" id="PTHR46017:SF1">
    <property type="entry name" value="ALPHA-MANNOSIDASE 2C1"/>
    <property type="match status" value="1"/>
</dbReference>
<dbReference type="Proteomes" id="UP001519887">
    <property type="component" value="Unassembled WGS sequence"/>
</dbReference>
<keyword evidence="3" id="KW-1185">Reference proteome</keyword>
<protein>
    <recommendedName>
        <fullName evidence="1">Glycosyl hydrolases family 38 C-terminal domain-containing protein</fullName>
    </recommendedName>
</protein>
<proteinExistence type="predicted"/>
<dbReference type="SUPFAM" id="SSF74650">
    <property type="entry name" value="Galactose mutarotase-like"/>
    <property type="match status" value="1"/>
</dbReference>
<dbReference type="InterPro" id="IPR041147">
    <property type="entry name" value="GH38_C"/>
</dbReference>
<evidence type="ECO:0000313" key="2">
    <source>
        <dbReference type="EMBL" id="MBW7456946.1"/>
    </source>
</evidence>
<feature type="non-terminal residue" evidence="2">
    <location>
        <position position="1"/>
    </location>
</feature>
<organism evidence="2 3">
    <name type="scientific">Paenibacillus sepulcri</name>
    <dbReference type="NCBI Taxonomy" id="359917"/>
    <lineage>
        <taxon>Bacteria</taxon>
        <taxon>Bacillati</taxon>
        <taxon>Bacillota</taxon>
        <taxon>Bacilli</taxon>
        <taxon>Bacillales</taxon>
        <taxon>Paenibacillaceae</taxon>
        <taxon>Paenibacillus</taxon>
    </lineage>
</organism>
<evidence type="ECO:0000259" key="1">
    <source>
        <dbReference type="Pfam" id="PF17677"/>
    </source>
</evidence>
<accession>A0ABS7C8C4</accession>
<name>A0ABS7C8C4_9BACL</name>
<dbReference type="Gene3D" id="2.60.40.2220">
    <property type="match status" value="1"/>
</dbReference>
<sequence length="75" mass="8272">IETVKQAEDGNGIIVRMYETAGTRLKTRLTTGFAFSEAWSTDLMETNGGQLHPEDGKLALAFVPFEIKTLRLTAN</sequence>